<gene>
    <name evidence="2" type="ORF">A2831_00455</name>
</gene>
<protein>
    <recommendedName>
        <fullName evidence="1">Glycosyl transferase family 1 domain-containing protein</fullName>
    </recommendedName>
</protein>
<dbReference type="InterPro" id="IPR050194">
    <property type="entry name" value="Glycosyltransferase_grp1"/>
</dbReference>
<comment type="caution">
    <text evidence="2">The sequence shown here is derived from an EMBL/GenBank/DDBJ whole genome shotgun (WGS) entry which is preliminary data.</text>
</comment>
<dbReference type="InterPro" id="IPR001296">
    <property type="entry name" value="Glyco_trans_1"/>
</dbReference>
<name>A0A1F8EXQ0_9BACT</name>
<evidence type="ECO:0000259" key="1">
    <source>
        <dbReference type="Pfam" id="PF00534"/>
    </source>
</evidence>
<accession>A0A1F8EXQ0</accession>
<reference evidence="2 3" key="1">
    <citation type="journal article" date="2016" name="Nat. Commun.">
        <title>Thousands of microbial genomes shed light on interconnected biogeochemical processes in an aquifer system.</title>
        <authorList>
            <person name="Anantharaman K."/>
            <person name="Brown C.T."/>
            <person name="Hug L.A."/>
            <person name="Sharon I."/>
            <person name="Castelle C.J."/>
            <person name="Probst A.J."/>
            <person name="Thomas B.C."/>
            <person name="Singh A."/>
            <person name="Wilkins M.J."/>
            <person name="Karaoz U."/>
            <person name="Brodie E.L."/>
            <person name="Williams K.H."/>
            <person name="Hubbard S.S."/>
            <person name="Banfield J.F."/>
        </authorList>
    </citation>
    <scope>NUCLEOTIDE SEQUENCE [LARGE SCALE GENOMIC DNA]</scope>
</reference>
<sequence length="398" mass="44654">MNLKPIVITGHPYAFPYYFKVFEYAENKDDLIFALPKLWLAKKGKVKIKLEQRPGLKIYGLHAVSYGGRGIAGLFKGWLPGMIFLLPYLKIKYKSKVLYSCSESYLLTTLCNGLAAKLCGMKYIFFTWQNVEPQKYMSGLKLKLYTALIRMNLRLADGVICGNKKAELIIKKLNHNKATMICPISGVDIEKFRPNIQGDWREKLNIKPEEKLILFYGALDKRKGLNILIEAIKMLIFNFQFSIFKLVIVGTGPEEESLKLQVKSLKLEARVTFLDWLPNDQLPALLNAADVFVYPSVPSGGWEEQFGYAMAEASACGVPVVATRTGSIDEVVVDGESGLLVEPNNPEQLAEAISRTLNNPSTAKQMGESGREYIVKTLAHRIVVRKLISFLTTIGESN</sequence>
<dbReference type="GO" id="GO:0016758">
    <property type="term" value="F:hexosyltransferase activity"/>
    <property type="evidence" value="ECO:0007669"/>
    <property type="project" value="TreeGrafter"/>
</dbReference>
<dbReference type="AlphaFoldDB" id="A0A1F8EXQ0"/>
<dbReference type="Gene3D" id="3.40.50.2000">
    <property type="entry name" value="Glycogen Phosphorylase B"/>
    <property type="match status" value="2"/>
</dbReference>
<dbReference type="STRING" id="1802668.A2831_00455"/>
<dbReference type="PANTHER" id="PTHR45947">
    <property type="entry name" value="SULFOQUINOVOSYL TRANSFERASE SQD2"/>
    <property type="match status" value="1"/>
</dbReference>
<dbReference type="EMBL" id="MGJI01000006">
    <property type="protein sequence ID" value="OGN05641.1"/>
    <property type="molecule type" value="Genomic_DNA"/>
</dbReference>
<feature type="domain" description="Glycosyl transferase family 1" evidence="1">
    <location>
        <begin position="199"/>
        <end position="372"/>
    </location>
</feature>
<dbReference type="Pfam" id="PF00534">
    <property type="entry name" value="Glycos_transf_1"/>
    <property type="match status" value="1"/>
</dbReference>
<dbReference type="CDD" id="cd03801">
    <property type="entry name" value="GT4_PimA-like"/>
    <property type="match status" value="1"/>
</dbReference>
<dbReference type="Proteomes" id="UP000177507">
    <property type="component" value="Unassembled WGS sequence"/>
</dbReference>
<evidence type="ECO:0000313" key="3">
    <source>
        <dbReference type="Proteomes" id="UP000177507"/>
    </source>
</evidence>
<dbReference type="PANTHER" id="PTHR45947:SF3">
    <property type="entry name" value="SULFOQUINOVOSYL TRANSFERASE SQD2"/>
    <property type="match status" value="1"/>
</dbReference>
<dbReference type="SUPFAM" id="SSF53756">
    <property type="entry name" value="UDP-Glycosyltransferase/glycogen phosphorylase"/>
    <property type="match status" value="1"/>
</dbReference>
<evidence type="ECO:0000313" key="2">
    <source>
        <dbReference type="EMBL" id="OGN05641.1"/>
    </source>
</evidence>
<proteinExistence type="predicted"/>
<organism evidence="2 3">
    <name type="scientific">Candidatus Yanofskybacteria bacterium RIFCSPHIGHO2_01_FULL_44_17</name>
    <dbReference type="NCBI Taxonomy" id="1802668"/>
    <lineage>
        <taxon>Bacteria</taxon>
        <taxon>Candidatus Yanofskyibacteriota</taxon>
    </lineage>
</organism>